<organism evidence="1 2">
    <name type="scientific">Caerostris extrusa</name>
    <name type="common">Bark spider</name>
    <name type="synonym">Caerostris bankana</name>
    <dbReference type="NCBI Taxonomy" id="172846"/>
    <lineage>
        <taxon>Eukaryota</taxon>
        <taxon>Metazoa</taxon>
        <taxon>Ecdysozoa</taxon>
        <taxon>Arthropoda</taxon>
        <taxon>Chelicerata</taxon>
        <taxon>Arachnida</taxon>
        <taxon>Araneae</taxon>
        <taxon>Araneomorphae</taxon>
        <taxon>Entelegynae</taxon>
        <taxon>Araneoidea</taxon>
        <taxon>Araneidae</taxon>
        <taxon>Caerostris</taxon>
    </lineage>
</organism>
<protein>
    <submittedName>
        <fullName evidence="1">Uncharacterized protein</fullName>
    </submittedName>
</protein>
<reference evidence="1 2" key="1">
    <citation type="submission" date="2021-06" db="EMBL/GenBank/DDBJ databases">
        <title>Caerostris extrusa draft genome.</title>
        <authorList>
            <person name="Kono N."/>
            <person name="Arakawa K."/>
        </authorList>
    </citation>
    <scope>NUCLEOTIDE SEQUENCE [LARGE SCALE GENOMIC DNA]</scope>
</reference>
<comment type="caution">
    <text evidence="1">The sequence shown here is derived from an EMBL/GenBank/DDBJ whole genome shotgun (WGS) entry which is preliminary data.</text>
</comment>
<feature type="non-terminal residue" evidence="1">
    <location>
        <position position="1"/>
    </location>
</feature>
<dbReference type="AlphaFoldDB" id="A0AAV4V465"/>
<dbReference type="EMBL" id="BPLR01013912">
    <property type="protein sequence ID" value="GIY64694.1"/>
    <property type="molecule type" value="Genomic_DNA"/>
</dbReference>
<proteinExistence type="predicted"/>
<gene>
    <name evidence="1" type="ORF">CEXT_289651</name>
</gene>
<sequence length="35" mass="4090">WSESKNLQQEGLKKLKHFRSEIPPGTLQHCVREGK</sequence>
<accession>A0AAV4V465</accession>
<name>A0AAV4V465_CAEEX</name>
<evidence type="ECO:0000313" key="2">
    <source>
        <dbReference type="Proteomes" id="UP001054945"/>
    </source>
</evidence>
<evidence type="ECO:0000313" key="1">
    <source>
        <dbReference type="EMBL" id="GIY64694.1"/>
    </source>
</evidence>
<dbReference type="Proteomes" id="UP001054945">
    <property type="component" value="Unassembled WGS sequence"/>
</dbReference>
<keyword evidence="2" id="KW-1185">Reference proteome</keyword>